<dbReference type="RefSeq" id="WP_074832338.1">
    <property type="nucleotide sequence ID" value="NZ_FOAT01000006.1"/>
</dbReference>
<organism evidence="1 2">
    <name type="scientific">Ruminococcus albus</name>
    <dbReference type="NCBI Taxonomy" id="1264"/>
    <lineage>
        <taxon>Bacteria</taxon>
        <taxon>Bacillati</taxon>
        <taxon>Bacillota</taxon>
        <taxon>Clostridia</taxon>
        <taxon>Eubacteriales</taxon>
        <taxon>Oscillospiraceae</taxon>
        <taxon>Ruminococcus</taxon>
    </lineage>
</organism>
<dbReference type="Proteomes" id="UP000186015">
    <property type="component" value="Unassembled WGS sequence"/>
</dbReference>
<accession>A0A1H7K330</accession>
<dbReference type="OrthoDB" id="1708095at2"/>
<evidence type="ECO:0000313" key="1">
    <source>
        <dbReference type="EMBL" id="SEK80295.1"/>
    </source>
</evidence>
<dbReference type="AlphaFoldDB" id="A0A1H7K330"/>
<reference evidence="1 2" key="1">
    <citation type="submission" date="2016-10" db="EMBL/GenBank/DDBJ databases">
        <authorList>
            <person name="de Groot N.N."/>
        </authorList>
    </citation>
    <scope>NUCLEOTIDE SEQUENCE [LARGE SCALE GENOMIC DNA]</scope>
    <source>
        <strain evidence="1 2">KH2T6</strain>
    </source>
</reference>
<proteinExistence type="predicted"/>
<name>A0A1H7K330_RUMAL</name>
<protein>
    <submittedName>
        <fullName evidence="1">Uncharacterized protein</fullName>
    </submittedName>
</protein>
<sequence length="60" mass="6686">MKIVVHYPTSAEGIRQLQTTVAECHAKIITAHIDALPVSKEKKKELLDMVIENIASQKTD</sequence>
<gene>
    <name evidence="1" type="ORF">SAMN05216469_1063</name>
</gene>
<dbReference type="EMBL" id="FOAT01000006">
    <property type="protein sequence ID" value="SEK80295.1"/>
    <property type="molecule type" value="Genomic_DNA"/>
</dbReference>
<evidence type="ECO:0000313" key="2">
    <source>
        <dbReference type="Proteomes" id="UP000186015"/>
    </source>
</evidence>